<dbReference type="InterPro" id="IPR002347">
    <property type="entry name" value="SDR_fam"/>
</dbReference>
<keyword evidence="2" id="KW-1185">Reference proteome</keyword>
<organism evidence="1 2">
    <name type="scientific">Acinetobacter modestus</name>
    <dbReference type="NCBI Taxonomy" id="1776740"/>
    <lineage>
        <taxon>Bacteria</taxon>
        <taxon>Pseudomonadati</taxon>
        <taxon>Pseudomonadota</taxon>
        <taxon>Gammaproteobacteria</taxon>
        <taxon>Moraxellales</taxon>
        <taxon>Moraxellaceae</taxon>
        <taxon>Acinetobacter</taxon>
    </lineage>
</organism>
<dbReference type="PANTHER" id="PTHR43431">
    <property type="entry name" value="OXIDOREDUCTASE, SHORT CHAIN DEHYDROGENASE/REDUCTASE FAMILY (AFU_ORTHOLOGUE AFUA_5G14000)"/>
    <property type="match status" value="1"/>
</dbReference>
<proteinExistence type="predicted"/>
<dbReference type="Pfam" id="PF00106">
    <property type="entry name" value="adh_short"/>
    <property type="match status" value="1"/>
</dbReference>
<dbReference type="Gene3D" id="3.40.50.720">
    <property type="entry name" value="NAD(P)-binding Rossmann-like Domain"/>
    <property type="match status" value="1"/>
</dbReference>
<dbReference type="InterPro" id="IPR036291">
    <property type="entry name" value="NAD(P)-bd_dom_sf"/>
</dbReference>
<evidence type="ECO:0008006" key="3">
    <source>
        <dbReference type="Google" id="ProtNLM"/>
    </source>
</evidence>
<dbReference type="RefSeq" id="WP_004661018.1">
    <property type="nucleotide sequence ID" value="NZ_BMDV01000002.1"/>
</dbReference>
<dbReference type="SUPFAM" id="SSF51735">
    <property type="entry name" value="NAD(P)-binding Rossmann-fold domains"/>
    <property type="match status" value="1"/>
</dbReference>
<sequence length="229" mass="26473">MKKIFTRLFQSHFKQQSCIVLFGDDIQALSQIFIEQHKHKAIHVYQVLHDANQKSVKIESQNSEWTFVSLNLINQAALKDLMQHIRRQAHQIELCIFQPSFRPYPQKETDLTQQIEQQWQNTGLSAVSVSQIIIKQMLRQQGDTLIFLGGQPTMAAHIDLLSQSMFAGVRALSQSLAREFHPKGIHIAYCTLPDWDSQNRSLMTSVQNVCWHIHQQPESTWSQELSINI</sequence>
<dbReference type="Proteomes" id="UP000013190">
    <property type="component" value="Unassembled WGS sequence"/>
</dbReference>
<evidence type="ECO:0000313" key="2">
    <source>
        <dbReference type="Proteomes" id="UP000013190"/>
    </source>
</evidence>
<reference evidence="2" key="1">
    <citation type="submission" date="2013-02" db="EMBL/GenBank/DDBJ databases">
        <title>The Genome Sequence of Acinetobacter sp. NIPH 236.</title>
        <authorList>
            <consortium name="The Broad Institute Genome Sequencing Platform"/>
            <consortium name="The Broad Institute Genome Sequencing Center for Infectious Disease"/>
            <person name="Cerqueira G."/>
            <person name="Feldgarden M."/>
            <person name="Courvalin P."/>
            <person name="Perichon B."/>
            <person name="Grillot-Courvalin C."/>
            <person name="Clermont D."/>
            <person name="Rocha E."/>
            <person name="Yoon E.-J."/>
            <person name="Nemec A."/>
            <person name="Walker B."/>
            <person name="Young S.K."/>
            <person name="Zeng Q."/>
            <person name="Gargeya S."/>
            <person name="Fitzgerald M."/>
            <person name="Haas B."/>
            <person name="Abouelleil A."/>
            <person name="Alvarado L."/>
            <person name="Arachchi H.M."/>
            <person name="Berlin A.M."/>
            <person name="Chapman S.B."/>
            <person name="Dewar J."/>
            <person name="Goldberg J."/>
            <person name="Griggs A."/>
            <person name="Gujja S."/>
            <person name="Hansen M."/>
            <person name="Howarth C."/>
            <person name="Imamovic A."/>
            <person name="Larimer J."/>
            <person name="McCowan C."/>
            <person name="Murphy C."/>
            <person name="Neiman D."/>
            <person name="Pearson M."/>
            <person name="Priest M."/>
            <person name="Roberts A."/>
            <person name="Saif S."/>
            <person name="Shea T."/>
            <person name="Sisk P."/>
            <person name="Sykes S."/>
            <person name="Wortman J."/>
            <person name="Nusbaum C."/>
            <person name="Birren B."/>
        </authorList>
    </citation>
    <scope>NUCLEOTIDE SEQUENCE [LARGE SCALE GENOMIC DNA]</scope>
    <source>
        <strain evidence="2">NIPH 236</strain>
    </source>
</reference>
<gene>
    <name evidence="1" type="ORF">F992_01249</name>
</gene>
<dbReference type="PANTHER" id="PTHR43431:SF7">
    <property type="entry name" value="OXIDOREDUCTASE, SHORT CHAIN DEHYDROGENASE_REDUCTASE FAMILY (AFU_ORTHOLOGUE AFUA_5G14000)"/>
    <property type="match status" value="1"/>
</dbReference>
<evidence type="ECO:0000313" key="1">
    <source>
        <dbReference type="EMBL" id="ENU27624.1"/>
    </source>
</evidence>
<comment type="caution">
    <text evidence="1">The sequence shown here is derived from an EMBL/GenBank/DDBJ whole genome shotgun (WGS) entry which is preliminary data.</text>
</comment>
<dbReference type="EMBL" id="APOJ01000020">
    <property type="protein sequence ID" value="ENU27624.1"/>
    <property type="molecule type" value="Genomic_DNA"/>
</dbReference>
<accession>A0ABN0JQK1</accession>
<reference evidence="1 2" key="2">
    <citation type="journal article" date="2016" name="Int. J. Syst. Evol. Microbiol.">
        <title>Taxonomy of haemolytic and/or proteolytic strains of the genus Acinetobacter with the proposal of Acinetobacter courvalinii sp. nov. (genomic species 14 sensu Bouvet &amp; Jeanjean), Acinetobacter dispersus sp. nov. (genomic species 17), Acinetobacter modestus sp. nov., Acinetobacter proteolyticus sp. nov. and Acinetobacter vivianii sp. nov.</title>
        <authorList>
            <person name="Nemec A."/>
            <person name="Radolfova-Krizova L."/>
            <person name="Maixnerova M."/>
            <person name="Vrestiakova E."/>
            <person name="Jezek P."/>
            <person name="Sedo O."/>
        </authorList>
    </citation>
    <scope>NUCLEOTIDE SEQUENCE [LARGE SCALE GENOMIC DNA]</scope>
    <source>
        <strain evidence="1 2">NIPH 236</strain>
    </source>
</reference>
<name>A0ABN0JQK1_9GAMM</name>
<dbReference type="GeneID" id="92834663"/>
<protein>
    <recommendedName>
        <fullName evidence="3">Oxidoreductase</fullName>
    </recommendedName>
</protein>